<gene>
    <name evidence="4" type="ORF">G3I74_03530</name>
</gene>
<reference evidence="4 5" key="1">
    <citation type="submission" date="2020-02" db="EMBL/GenBank/DDBJ databases">
        <authorList>
            <person name="Zhang X.-Y."/>
        </authorList>
    </citation>
    <scope>NUCLEOTIDE SEQUENCE [LARGE SCALE GENOMIC DNA]</scope>
    <source>
        <strain evidence="4 5">C33</strain>
    </source>
</reference>
<evidence type="ECO:0000259" key="3">
    <source>
        <dbReference type="Pfam" id="PF16537"/>
    </source>
</evidence>
<feature type="compositionally biased region" description="Low complexity" evidence="1">
    <location>
        <begin position="96"/>
        <end position="112"/>
    </location>
</feature>
<feature type="region of interest" description="Disordered" evidence="1">
    <location>
        <begin position="10"/>
        <end position="37"/>
    </location>
</feature>
<evidence type="ECO:0000256" key="2">
    <source>
        <dbReference type="SAM" id="Phobius"/>
    </source>
</evidence>
<protein>
    <submittedName>
        <fullName evidence="4">GspB domain-containing protein</fullName>
    </submittedName>
</protein>
<feature type="compositionally biased region" description="Polar residues" evidence="1">
    <location>
        <begin position="82"/>
        <end position="92"/>
    </location>
</feature>
<evidence type="ECO:0000256" key="1">
    <source>
        <dbReference type="SAM" id="MobiDB-lite"/>
    </source>
</evidence>
<dbReference type="GO" id="GO:0015627">
    <property type="term" value="C:type II protein secretion system complex"/>
    <property type="evidence" value="ECO:0007669"/>
    <property type="project" value="InterPro"/>
</dbReference>
<keyword evidence="2" id="KW-0472">Membrane</keyword>
<feature type="region of interest" description="Disordered" evidence="1">
    <location>
        <begin position="73"/>
        <end position="154"/>
    </location>
</feature>
<feature type="domain" description="Type II secretion system protein GspB C-terminal" evidence="3">
    <location>
        <begin position="233"/>
        <end position="290"/>
    </location>
</feature>
<dbReference type="RefSeq" id="WP_164210179.1">
    <property type="nucleotide sequence ID" value="NZ_JAAGSC010000031.1"/>
</dbReference>
<dbReference type="Proteomes" id="UP000484885">
    <property type="component" value="Unassembled WGS sequence"/>
</dbReference>
<feature type="region of interest" description="Disordered" evidence="1">
    <location>
        <begin position="178"/>
        <end position="216"/>
    </location>
</feature>
<feature type="transmembrane region" description="Helical" evidence="2">
    <location>
        <begin position="41"/>
        <end position="62"/>
    </location>
</feature>
<dbReference type="AlphaFoldDB" id="A0A845V0I2"/>
<dbReference type="EMBL" id="JAAGSC010000031">
    <property type="protein sequence ID" value="NDY94796.1"/>
    <property type="molecule type" value="Genomic_DNA"/>
</dbReference>
<keyword evidence="5" id="KW-1185">Reference proteome</keyword>
<organism evidence="4 5">
    <name type="scientific">Wenzhouxiangella limi</name>
    <dbReference type="NCBI Taxonomy" id="2707351"/>
    <lineage>
        <taxon>Bacteria</taxon>
        <taxon>Pseudomonadati</taxon>
        <taxon>Pseudomonadota</taxon>
        <taxon>Gammaproteobacteria</taxon>
        <taxon>Chromatiales</taxon>
        <taxon>Wenzhouxiangellaceae</taxon>
        <taxon>Wenzhouxiangella</taxon>
    </lineage>
</organism>
<keyword evidence="2" id="KW-1133">Transmembrane helix</keyword>
<sequence>MSYILDALRKSESQRRLGQPPDLDAAPGLPESRSGPGLRPWQWVTTAILLTLVAVVVGLYGFGAFDWPRSDEPTARVEQAAQEPTETASPQTEAGAPDSESASEAVEASEQPEPVERRRRTVVDRRSPSQEPATSVTRPAPARPGAVATPPPVIPEGARERLVTDAQQAQQLIEAESEAALAAETPTEQEATAEAVADPLPEQSSEPSDEDWTPERTEHLEAWELPFAVRQELPELNLSIHVFSAEPSERFVLINGERRQEGESLGGGARLAEISRQGALVDFRDYRFLIKP</sequence>
<comment type="caution">
    <text evidence="4">The sequence shown here is derived from an EMBL/GenBank/DDBJ whole genome shotgun (WGS) entry which is preliminary data.</text>
</comment>
<accession>A0A845V0I2</accession>
<feature type="compositionally biased region" description="Low complexity" evidence="1">
    <location>
        <begin position="178"/>
        <end position="197"/>
    </location>
</feature>
<proteinExistence type="predicted"/>
<keyword evidence="2" id="KW-0812">Transmembrane</keyword>
<dbReference type="Pfam" id="PF16537">
    <property type="entry name" value="T2SSB"/>
    <property type="match status" value="1"/>
</dbReference>
<evidence type="ECO:0000313" key="4">
    <source>
        <dbReference type="EMBL" id="NDY94796.1"/>
    </source>
</evidence>
<evidence type="ECO:0000313" key="5">
    <source>
        <dbReference type="Proteomes" id="UP000484885"/>
    </source>
</evidence>
<name>A0A845V0I2_9GAMM</name>
<dbReference type="InterPro" id="IPR032389">
    <property type="entry name" value="GspB_C"/>
</dbReference>